<dbReference type="GO" id="GO:0017004">
    <property type="term" value="P:cytochrome complex assembly"/>
    <property type="evidence" value="ECO:0007669"/>
    <property type="project" value="UniProtKB-UniRule"/>
</dbReference>
<keyword evidence="3 18" id="KW-0813">Transport</keyword>
<comment type="subcellular location">
    <subcellularLocation>
        <location evidence="1 18">Cell inner membrane</location>
        <topology evidence="1 18">Multi-pass membrane protein</topology>
    </subcellularLocation>
</comment>
<feature type="transmembrane region" description="Helical" evidence="18">
    <location>
        <begin position="207"/>
        <end position="239"/>
    </location>
</feature>
<evidence type="ECO:0000313" key="20">
    <source>
        <dbReference type="EMBL" id="TDN93945.1"/>
    </source>
</evidence>
<keyword evidence="11 18" id="KW-0560">Oxidoreductase</keyword>
<feature type="transmembrane region" description="Helical" evidence="18">
    <location>
        <begin position="251"/>
        <end position="275"/>
    </location>
</feature>
<dbReference type="GO" id="GO:0009055">
    <property type="term" value="F:electron transfer activity"/>
    <property type="evidence" value="ECO:0007669"/>
    <property type="project" value="UniProtKB-UniRule"/>
</dbReference>
<dbReference type="NCBIfam" id="NF001419">
    <property type="entry name" value="PRK00293.1"/>
    <property type="match status" value="1"/>
</dbReference>
<accession>A0A4R6GIH0</accession>
<evidence type="ECO:0000256" key="5">
    <source>
        <dbReference type="ARBA" id="ARBA00022519"/>
    </source>
</evidence>
<comment type="catalytic activity">
    <reaction evidence="17 18">
        <text>[protein]-dithiol + NADP(+) = [protein]-disulfide + NADPH + H(+)</text>
        <dbReference type="Rhea" id="RHEA:18753"/>
        <dbReference type="Rhea" id="RHEA-COMP:10593"/>
        <dbReference type="Rhea" id="RHEA-COMP:10594"/>
        <dbReference type="ChEBI" id="CHEBI:15378"/>
        <dbReference type="ChEBI" id="CHEBI:29950"/>
        <dbReference type="ChEBI" id="CHEBI:50058"/>
        <dbReference type="ChEBI" id="CHEBI:57783"/>
        <dbReference type="ChEBI" id="CHEBI:58349"/>
        <dbReference type="EC" id="1.8.1.8"/>
    </reaction>
</comment>
<evidence type="ECO:0000256" key="3">
    <source>
        <dbReference type="ARBA" id="ARBA00022448"/>
    </source>
</evidence>
<protein>
    <recommendedName>
        <fullName evidence="18">Thiol:disulfide interchange protein DsbD</fullName>
        <ecNumber evidence="18">1.8.1.8</ecNumber>
    </recommendedName>
    <alternativeName>
        <fullName evidence="18">Protein-disulfide reductase</fullName>
        <shortName evidence="18">Disulfide reductase</shortName>
    </alternativeName>
</protein>
<dbReference type="GO" id="GO:0045454">
    <property type="term" value="P:cell redox homeostasis"/>
    <property type="evidence" value="ECO:0007669"/>
    <property type="project" value="TreeGrafter"/>
</dbReference>
<evidence type="ECO:0000256" key="16">
    <source>
        <dbReference type="ARBA" id="ARBA00047388"/>
    </source>
</evidence>
<keyword evidence="10 18" id="KW-1133">Transmembrane helix</keyword>
<name>A0A4R6GIH0_9BURK</name>
<dbReference type="PROSITE" id="PS51352">
    <property type="entry name" value="THIOREDOXIN_2"/>
    <property type="match status" value="1"/>
</dbReference>
<dbReference type="Gene3D" id="2.60.40.1250">
    <property type="entry name" value="Thiol:disulfide interchange protein DsbD, N-terminal domain"/>
    <property type="match status" value="1"/>
</dbReference>
<sequence>MLKNFLSILCASHRFYCSKQESNLLQAGMFFKRVIVLLLLLCALPFTVHANEDFLAPEVAFKFSAHMADAQTIAVTYAIADGYYMYRERFAFKANNASLGEPQIPAGKIKFDETFQKNVETYRNSVTIRIPVQANGRFTLTATSQGCSDKGLCYSPTDAHATLSATGNASGNGQSVEASSLSETPGANVVLDSDMGRIERSLQSGKLLAIMPLFLLLGLGLAFTPCVLPMVPILSSIIVGEGAQVKRSRGLLLATVYSLGMALVYTCLGIAAGLVGEGLSAALQNPWVLSAFAILMVGLALSMFDVYHLQMHASVQSRLTQASSQQTAGKLFGVFVMGAISALIVGPCVAAPLAGALVYISQTRDVVVGGSALFAMATGMSVPLLLVGVSAGALLPRAGAWMTGVKRFFGVLMLGLAIWMISPIIPDSVQMIAWAALGIAYGAYLLWAAKGGWVSKAIGLVFAALGLIQLVGVTTGGRDALSPLAHLRKDGIQHASFNRVKTVADLDAAIAKAHGKNVMLDFYADWCVSCIEMEKLTFTDPRVQAQFADMVLLQVDVTANDAHDKELLRRFNLFGPPGIIFFDKNGQEIRGGRVIGFQKADKFTQSLALIKQF</sequence>
<dbReference type="InterPro" id="IPR035671">
    <property type="entry name" value="DsbD_gamma"/>
</dbReference>
<dbReference type="InterPro" id="IPR013766">
    <property type="entry name" value="Thioredoxin_domain"/>
</dbReference>
<dbReference type="Proteomes" id="UP000294737">
    <property type="component" value="Unassembled WGS sequence"/>
</dbReference>
<keyword evidence="13 18" id="KW-0472">Membrane</keyword>
<evidence type="ECO:0000256" key="2">
    <source>
        <dbReference type="ARBA" id="ARBA00007241"/>
    </source>
</evidence>
<evidence type="ECO:0000256" key="15">
    <source>
        <dbReference type="ARBA" id="ARBA00023284"/>
    </source>
</evidence>
<dbReference type="CDD" id="cd02953">
    <property type="entry name" value="DsbDgamma"/>
    <property type="match status" value="1"/>
</dbReference>
<organism evidence="20 21">
    <name type="scientific">Herminiimonas fonticola</name>
    <dbReference type="NCBI Taxonomy" id="303380"/>
    <lineage>
        <taxon>Bacteria</taxon>
        <taxon>Pseudomonadati</taxon>
        <taxon>Pseudomonadota</taxon>
        <taxon>Betaproteobacteria</taxon>
        <taxon>Burkholderiales</taxon>
        <taxon>Oxalobacteraceae</taxon>
        <taxon>Herminiimonas</taxon>
    </lineage>
</organism>
<evidence type="ECO:0000259" key="19">
    <source>
        <dbReference type="PROSITE" id="PS51352"/>
    </source>
</evidence>
<reference evidence="20 21" key="1">
    <citation type="submission" date="2019-03" db="EMBL/GenBank/DDBJ databases">
        <title>Genomic Encyclopedia of Type Strains, Phase IV (KMG-IV): sequencing the most valuable type-strain genomes for metagenomic binning, comparative biology and taxonomic classification.</title>
        <authorList>
            <person name="Goeker M."/>
        </authorList>
    </citation>
    <scope>NUCLEOTIDE SEQUENCE [LARGE SCALE GENOMIC DNA]</scope>
    <source>
        <strain evidence="20 21">DSM 18555</strain>
    </source>
</reference>
<comment type="similarity">
    <text evidence="2 18">Belongs to the thioredoxin family. DsbD subfamily.</text>
</comment>
<comment type="caution">
    <text evidence="20">The sequence shown here is derived from an EMBL/GenBank/DDBJ whole genome shotgun (WGS) entry which is preliminary data.</text>
</comment>
<dbReference type="EC" id="1.8.1.8" evidence="18"/>
<dbReference type="EMBL" id="SNWF01000004">
    <property type="protein sequence ID" value="TDN93945.1"/>
    <property type="molecule type" value="Genomic_DNA"/>
</dbReference>
<dbReference type="InterPro" id="IPR036249">
    <property type="entry name" value="Thioredoxin-like_sf"/>
</dbReference>
<dbReference type="InterPro" id="IPR022910">
    <property type="entry name" value="Thiol_diS_interchange_DbsD"/>
</dbReference>
<feature type="disulfide bond" description="Redox-active" evidence="18">
    <location>
        <begin position="147"/>
        <end position="153"/>
    </location>
</feature>
<dbReference type="InterPro" id="IPR003834">
    <property type="entry name" value="Cyt_c_assmbl_TM_dom"/>
</dbReference>
<evidence type="ECO:0000256" key="6">
    <source>
        <dbReference type="ARBA" id="ARBA00022692"/>
    </source>
</evidence>
<dbReference type="Pfam" id="PF02683">
    <property type="entry name" value="DsbD_TM"/>
    <property type="match status" value="1"/>
</dbReference>
<dbReference type="GO" id="GO:0005886">
    <property type="term" value="C:plasma membrane"/>
    <property type="evidence" value="ECO:0007669"/>
    <property type="project" value="UniProtKB-SubCell"/>
</dbReference>
<keyword evidence="15 18" id="KW-0676">Redox-active center</keyword>
<keyword evidence="5 18" id="KW-0997">Cell inner membrane</keyword>
<dbReference type="PANTHER" id="PTHR32234:SF0">
    <property type="entry name" value="THIOL:DISULFIDE INTERCHANGE PROTEIN DSBD"/>
    <property type="match status" value="1"/>
</dbReference>
<dbReference type="InterPro" id="IPR028250">
    <property type="entry name" value="DsbDN"/>
</dbReference>
<dbReference type="PANTHER" id="PTHR32234">
    <property type="entry name" value="THIOL:DISULFIDE INTERCHANGE PROTEIN DSBD"/>
    <property type="match status" value="1"/>
</dbReference>
<feature type="disulfide bond" description="Redox-active" evidence="18">
    <location>
        <begin position="527"/>
        <end position="530"/>
    </location>
</feature>
<keyword evidence="14 18" id="KW-1015">Disulfide bond</keyword>
<dbReference type="Pfam" id="PF13899">
    <property type="entry name" value="Thioredoxin_7"/>
    <property type="match status" value="1"/>
</dbReference>
<feature type="transmembrane region" description="Helical" evidence="18">
    <location>
        <begin position="287"/>
        <end position="310"/>
    </location>
</feature>
<evidence type="ECO:0000256" key="1">
    <source>
        <dbReference type="ARBA" id="ARBA00004429"/>
    </source>
</evidence>
<evidence type="ECO:0000256" key="11">
    <source>
        <dbReference type="ARBA" id="ARBA00023002"/>
    </source>
</evidence>
<keyword evidence="21" id="KW-1185">Reference proteome</keyword>
<evidence type="ECO:0000256" key="12">
    <source>
        <dbReference type="ARBA" id="ARBA00023027"/>
    </source>
</evidence>
<dbReference type="Pfam" id="PF11412">
    <property type="entry name" value="DsbD_N"/>
    <property type="match status" value="1"/>
</dbReference>
<feature type="disulfide bond" description="Redox-active" evidence="18">
    <location>
        <begin position="226"/>
        <end position="348"/>
    </location>
</feature>
<evidence type="ECO:0000313" key="21">
    <source>
        <dbReference type="Proteomes" id="UP000294737"/>
    </source>
</evidence>
<evidence type="ECO:0000256" key="14">
    <source>
        <dbReference type="ARBA" id="ARBA00023157"/>
    </source>
</evidence>
<feature type="transmembrane region" description="Helical" evidence="18">
    <location>
        <begin position="331"/>
        <end position="360"/>
    </location>
</feature>
<keyword evidence="6 18" id="KW-0812">Transmembrane</keyword>
<comment type="catalytic activity">
    <reaction evidence="16 18">
        <text>[protein]-dithiol + NAD(+) = [protein]-disulfide + NADH + H(+)</text>
        <dbReference type="Rhea" id="RHEA:18749"/>
        <dbReference type="Rhea" id="RHEA-COMP:10593"/>
        <dbReference type="Rhea" id="RHEA-COMP:10594"/>
        <dbReference type="ChEBI" id="CHEBI:15378"/>
        <dbReference type="ChEBI" id="CHEBI:29950"/>
        <dbReference type="ChEBI" id="CHEBI:50058"/>
        <dbReference type="ChEBI" id="CHEBI:57540"/>
        <dbReference type="ChEBI" id="CHEBI:57945"/>
        <dbReference type="EC" id="1.8.1.8"/>
    </reaction>
</comment>
<proteinExistence type="inferred from homology"/>
<keyword evidence="12 18" id="KW-0520">NAD</keyword>
<keyword evidence="9 18" id="KW-0249">Electron transport</keyword>
<feature type="transmembrane region" description="Helical" evidence="18">
    <location>
        <begin position="407"/>
        <end position="425"/>
    </location>
</feature>
<evidence type="ECO:0000256" key="4">
    <source>
        <dbReference type="ARBA" id="ARBA00022475"/>
    </source>
</evidence>
<dbReference type="GO" id="GO:0047134">
    <property type="term" value="F:protein-disulfide reductase [NAD(P)H] activity"/>
    <property type="evidence" value="ECO:0007669"/>
    <property type="project" value="UniProtKB-UniRule"/>
</dbReference>
<evidence type="ECO:0000256" key="10">
    <source>
        <dbReference type="ARBA" id="ARBA00022989"/>
    </source>
</evidence>
<comment type="function">
    <text evidence="18">Required to facilitate the formation of correct disulfide bonds in some periplasmic proteins and for the assembly of the periplasmic c-type cytochromes. Acts by transferring electrons from cytoplasmic thioredoxin to the periplasm. This transfer involves a cascade of disulfide bond formation and reduction steps.</text>
</comment>
<feature type="transmembrane region" description="Helical" evidence="18">
    <location>
        <begin position="372"/>
        <end position="395"/>
    </location>
</feature>
<dbReference type="InterPro" id="IPR036929">
    <property type="entry name" value="DsbDN_sf"/>
</dbReference>
<dbReference type="SUPFAM" id="SSF74863">
    <property type="entry name" value="Thiol:disulfide interchange protein DsbD, N-terminal domain (DsbD-alpha)"/>
    <property type="match status" value="1"/>
</dbReference>
<feature type="transmembrane region" description="Helical" evidence="18">
    <location>
        <begin position="458"/>
        <end position="477"/>
    </location>
</feature>
<evidence type="ECO:0000256" key="18">
    <source>
        <dbReference type="HAMAP-Rule" id="MF_00399"/>
    </source>
</evidence>
<keyword evidence="4 18" id="KW-1003">Cell membrane</keyword>
<dbReference type="HAMAP" id="MF_00399">
    <property type="entry name" value="DbsD"/>
    <property type="match status" value="1"/>
</dbReference>
<evidence type="ECO:0000256" key="7">
    <source>
        <dbReference type="ARBA" id="ARBA00022729"/>
    </source>
</evidence>
<keyword evidence="7" id="KW-0732">Signal</keyword>
<evidence type="ECO:0000256" key="17">
    <source>
        <dbReference type="ARBA" id="ARBA00047804"/>
    </source>
</evidence>
<evidence type="ECO:0000256" key="9">
    <source>
        <dbReference type="ARBA" id="ARBA00022982"/>
    </source>
</evidence>
<feature type="transmembrane region" description="Helical" evidence="18">
    <location>
        <begin position="431"/>
        <end position="449"/>
    </location>
</feature>
<keyword evidence="8 18" id="KW-0201">Cytochrome c-type biogenesis</keyword>
<evidence type="ECO:0000256" key="8">
    <source>
        <dbReference type="ARBA" id="ARBA00022748"/>
    </source>
</evidence>
<evidence type="ECO:0000256" key="13">
    <source>
        <dbReference type="ARBA" id="ARBA00023136"/>
    </source>
</evidence>
<feature type="domain" description="Thioredoxin" evidence="19">
    <location>
        <begin position="474"/>
        <end position="613"/>
    </location>
</feature>
<gene>
    <name evidence="18" type="primary">dsbD</name>
    <name evidence="20" type="ORF">EV677_0485</name>
</gene>
<dbReference type="AlphaFoldDB" id="A0A4R6GIH0"/>
<dbReference type="SUPFAM" id="SSF52833">
    <property type="entry name" value="Thioredoxin-like"/>
    <property type="match status" value="1"/>
</dbReference>
<dbReference type="Gene3D" id="3.40.30.10">
    <property type="entry name" value="Glutaredoxin"/>
    <property type="match status" value="1"/>
</dbReference>